<dbReference type="OrthoDB" id="1922322at2759"/>
<evidence type="ECO:0000313" key="2">
    <source>
        <dbReference type="EMBL" id="KAJ4973044.1"/>
    </source>
</evidence>
<evidence type="ECO:0000313" key="3">
    <source>
        <dbReference type="Proteomes" id="UP001141806"/>
    </source>
</evidence>
<dbReference type="EMBL" id="JAMYWD010000004">
    <property type="protein sequence ID" value="KAJ4973044.1"/>
    <property type="molecule type" value="Genomic_DNA"/>
</dbReference>
<feature type="region of interest" description="Disordered" evidence="1">
    <location>
        <begin position="120"/>
        <end position="142"/>
    </location>
</feature>
<dbReference type="AlphaFoldDB" id="A0A9Q0KMQ2"/>
<organism evidence="2 3">
    <name type="scientific">Protea cynaroides</name>
    <dbReference type="NCBI Taxonomy" id="273540"/>
    <lineage>
        <taxon>Eukaryota</taxon>
        <taxon>Viridiplantae</taxon>
        <taxon>Streptophyta</taxon>
        <taxon>Embryophyta</taxon>
        <taxon>Tracheophyta</taxon>
        <taxon>Spermatophyta</taxon>
        <taxon>Magnoliopsida</taxon>
        <taxon>Proteales</taxon>
        <taxon>Proteaceae</taxon>
        <taxon>Protea</taxon>
    </lineage>
</organism>
<name>A0A9Q0KMQ2_9MAGN</name>
<reference evidence="2" key="1">
    <citation type="journal article" date="2023" name="Plant J.">
        <title>The genome of the king protea, Protea cynaroides.</title>
        <authorList>
            <person name="Chang J."/>
            <person name="Duong T.A."/>
            <person name="Schoeman C."/>
            <person name="Ma X."/>
            <person name="Roodt D."/>
            <person name="Barker N."/>
            <person name="Li Z."/>
            <person name="Van de Peer Y."/>
            <person name="Mizrachi E."/>
        </authorList>
    </citation>
    <scope>NUCLEOTIDE SEQUENCE</scope>
    <source>
        <tissue evidence="2">Young leaves</tissue>
    </source>
</reference>
<sequence>MGNYVSCTPSTNPGNKNSRCAKVISPNGEVRQFDGSVNAAELMFENPNYFLVNSRSLQMGRRFSALNADEELEMSNVYVMFPMKRLNSVITAVDMGVLLMTANSAAKRASGGKVRNLLESSGGAARVSPDSSDVNNLQGNEESLPRLKLDDLEDFSFQQFKHRLSISKSRKPLLETITEEPLCFR</sequence>
<feature type="compositionally biased region" description="Polar residues" evidence="1">
    <location>
        <begin position="129"/>
        <end position="141"/>
    </location>
</feature>
<keyword evidence="3" id="KW-1185">Reference proteome</keyword>
<accession>A0A9Q0KMQ2</accession>
<evidence type="ECO:0000256" key="1">
    <source>
        <dbReference type="SAM" id="MobiDB-lite"/>
    </source>
</evidence>
<gene>
    <name evidence="2" type="ORF">NE237_006218</name>
</gene>
<proteinExistence type="predicted"/>
<dbReference type="InterPro" id="IPR025322">
    <property type="entry name" value="PADRE_dom"/>
</dbReference>
<comment type="caution">
    <text evidence="2">The sequence shown here is derived from an EMBL/GenBank/DDBJ whole genome shotgun (WGS) entry which is preliminary data.</text>
</comment>
<dbReference type="PANTHER" id="PTHR33052">
    <property type="entry name" value="DUF4228 DOMAIN PROTEIN-RELATED"/>
    <property type="match status" value="1"/>
</dbReference>
<protein>
    <submittedName>
        <fullName evidence="2">Uncharacterized protein</fullName>
    </submittedName>
</protein>
<dbReference type="Pfam" id="PF14009">
    <property type="entry name" value="PADRE"/>
    <property type="match status" value="1"/>
</dbReference>
<dbReference type="Proteomes" id="UP001141806">
    <property type="component" value="Unassembled WGS sequence"/>
</dbReference>